<comment type="caution">
    <text evidence="2">The sequence shown here is derived from an EMBL/GenBank/DDBJ whole genome shotgun (WGS) entry which is preliminary data.</text>
</comment>
<feature type="transmembrane region" description="Helical" evidence="1">
    <location>
        <begin position="7"/>
        <end position="29"/>
    </location>
</feature>
<reference evidence="2 3" key="1">
    <citation type="submission" date="2009-07" db="EMBL/GenBank/DDBJ databases">
        <authorList>
            <person name="Madupu R."/>
            <person name="Durkin A.S."/>
            <person name="Torralba M."/>
            <person name="Methe B."/>
            <person name="Sutton G.G."/>
            <person name="Strausberg R.L."/>
            <person name="Nelson K.E."/>
        </authorList>
    </citation>
    <scope>NUCLEOTIDE SEQUENCE [LARGE SCALE GENOMIC DNA]</scope>
    <source>
        <strain evidence="2 3">SK82</strain>
    </source>
</reference>
<feature type="transmembrane region" description="Helical" evidence="1">
    <location>
        <begin position="35"/>
        <end position="53"/>
    </location>
</feature>
<accession>A0ABM9YP10</accession>
<keyword evidence="1" id="KW-0472">Membrane</keyword>
<sequence length="57" mass="6474">MKALIFYVAMFSILYLMCLFTLLVAGASFEDIKTISLGFLVSVLVCYPFFLKVKKIL</sequence>
<evidence type="ECO:0000313" key="2">
    <source>
        <dbReference type="EMBL" id="EET82854.1"/>
    </source>
</evidence>
<gene>
    <name evidence="2" type="ORF">ACIRA0001_1648</name>
</gene>
<keyword evidence="1" id="KW-0812">Transmembrane</keyword>
<protein>
    <submittedName>
        <fullName evidence="2">Uncharacterized protein</fullName>
    </submittedName>
</protein>
<keyword evidence="3" id="KW-1185">Reference proteome</keyword>
<evidence type="ECO:0000256" key="1">
    <source>
        <dbReference type="SAM" id="Phobius"/>
    </source>
</evidence>
<evidence type="ECO:0000313" key="3">
    <source>
        <dbReference type="Proteomes" id="UP000018419"/>
    </source>
</evidence>
<dbReference type="EMBL" id="ACVR01000029">
    <property type="protein sequence ID" value="EET82854.1"/>
    <property type="molecule type" value="Genomic_DNA"/>
</dbReference>
<keyword evidence="1" id="KW-1133">Transmembrane helix</keyword>
<name>A0ABM9YP10_ACIRA</name>
<dbReference type="Proteomes" id="UP000018419">
    <property type="component" value="Unassembled WGS sequence"/>
</dbReference>
<organism evidence="2 3">
    <name type="scientific">Acinetobacter radioresistens SK82</name>
    <dbReference type="NCBI Taxonomy" id="596318"/>
    <lineage>
        <taxon>Bacteria</taxon>
        <taxon>Pseudomonadati</taxon>
        <taxon>Pseudomonadota</taxon>
        <taxon>Gammaproteobacteria</taxon>
        <taxon>Moraxellales</taxon>
        <taxon>Moraxellaceae</taxon>
        <taxon>Acinetobacter</taxon>
    </lineage>
</organism>
<proteinExistence type="predicted"/>